<proteinExistence type="predicted"/>
<organism evidence="1">
    <name type="scientific">Siphoviridae sp. ctHjy10</name>
    <dbReference type="NCBI Taxonomy" id="2826234"/>
    <lineage>
        <taxon>Viruses</taxon>
        <taxon>Duplodnaviria</taxon>
        <taxon>Heunggongvirae</taxon>
        <taxon>Uroviricota</taxon>
        <taxon>Caudoviricetes</taxon>
    </lineage>
</organism>
<dbReference type="NCBIfam" id="NF047353">
    <property type="entry name" value="tube_lmo2291"/>
    <property type="match status" value="1"/>
</dbReference>
<sequence length="149" mass="15871">MSTPITGVYPCYENQFQINTAASGVEKKMVDIADCDTFSVSFDNGVEEWHPFTEKGWVRRLLTSKGVTISVTAKRNVGDAGNDAVAALAWVNGRSAEKDVQWTFPDGTVVLFAGAVVNVKNIGAGDSTAVAPLEFDIMSNGKPEITPAA</sequence>
<protein>
    <submittedName>
        <fullName evidence="1">Major tail protein</fullName>
    </submittedName>
</protein>
<accession>A0A8S5MBW6</accession>
<reference evidence="1" key="1">
    <citation type="journal article" date="2021" name="Proc. Natl. Acad. Sci. U.S.A.">
        <title>A Catalog of Tens of Thousands of Viruses from Human Metagenomes Reveals Hidden Associations with Chronic Diseases.</title>
        <authorList>
            <person name="Tisza M.J."/>
            <person name="Buck C.B."/>
        </authorList>
    </citation>
    <scope>NUCLEOTIDE SEQUENCE</scope>
    <source>
        <strain evidence="1">CtHjy10</strain>
    </source>
</reference>
<name>A0A8S5MBW6_9CAUD</name>
<dbReference type="EMBL" id="BK014871">
    <property type="protein sequence ID" value="DAD79716.1"/>
    <property type="molecule type" value="Genomic_DNA"/>
</dbReference>
<evidence type="ECO:0000313" key="1">
    <source>
        <dbReference type="EMBL" id="DAD79716.1"/>
    </source>
</evidence>